<dbReference type="OrthoDB" id="3366805at2"/>
<reference evidence="2 3" key="1">
    <citation type="submission" date="2018-11" db="EMBL/GenBank/DDBJ databases">
        <title>The genome draft of YIM 96095.</title>
        <authorList>
            <person name="Tang S.-K."/>
            <person name="Chunyu W.-X."/>
            <person name="Feng Y.-Z."/>
        </authorList>
    </citation>
    <scope>NUCLEOTIDE SEQUENCE [LARGE SCALE GENOMIC DNA]</scope>
    <source>
        <strain evidence="2 3">YIM 96095</strain>
    </source>
</reference>
<keyword evidence="3" id="KW-1185">Reference proteome</keyword>
<dbReference type="InterPro" id="IPR027434">
    <property type="entry name" value="Homing_endonucl"/>
</dbReference>
<dbReference type="AlphaFoldDB" id="A0A3N0EG36"/>
<dbReference type="PROSITE" id="PS50819">
    <property type="entry name" value="INTEIN_ENDONUCLEASE"/>
    <property type="match status" value="1"/>
</dbReference>
<accession>A0A3N0EG36</accession>
<dbReference type="InterPro" id="IPR004042">
    <property type="entry name" value="Intein_endonuc_central"/>
</dbReference>
<protein>
    <submittedName>
        <fullName evidence="2">Helix-turn-helix domain-containing protein</fullName>
    </submittedName>
</protein>
<dbReference type="Gene3D" id="3.10.28.10">
    <property type="entry name" value="Homing endonucleases"/>
    <property type="match status" value="1"/>
</dbReference>
<dbReference type="GO" id="GO:0016539">
    <property type="term" value="P:intein-mediated protein splicing"/>
    <property type="evidence" value="ECO:0007669"/>
    <property type="project" value="InterPro"/>
</dbReference>
<name>A0A3N0EG36_9ACTN</name>
<gene>
    <name evidence="2" type="ORF">EFW17_04760</name>
</gene>
<evidence type="ECO:0000313" key="2">
    <source>
        <dbReference type="EMBL" id="RNL86649.1"/>
    </source>
</evidence>
<proteinExistence type="predicted"/>
<dbReference type="Proteomes" id="UP000269198">
    <property type="component" value="Unassembled WGS sequence"/>
</dbReference>
<feature type="domain" description="DOD-type homing endonuclease" evidence="1">
    <location>
        <begin position="69"/>
        <end position="221"/>
    </location>
</feature>
<sequence length="250" mass="28315">MYPREIVDKALRLHADGWTDHAVAQACEVSVQSVRHWRTGRRRPLATDISSYCPRCGPKEFDHEAYAYLLGLYLGDGYIAPVGRSYYLTIACSDTWPGLKDLCQASMARVLRASVHRVQRVGCTEVKSTSKHWPCLFPQHGPGPKHTRTIELAPWQSAVVSGHPEEFVRGLFHSDGCRIVNRVRRTVAGADRWYAYPRYFFSNNSRDIHGLLGRYLDQLGVEWRMSNATTLSVARRASVARLDAFVGPKR</sequence>
<dbReference type="InterPro" id="IPR006142">
    <property type="entry name" value="INTEIN"/>
</dbReference>
<evidence type="ECO:0000259" key="1">
    <source>
        <dbReference type="PROSITE" id="PS50819"/>
    </source>
</evidence>
<dbReference type="EMBL" id="RJMB01000003">
    <property type="protein sequence ID" value="RNL86649.1"/>
    <property type="molecule type" value="Genomic_DNA"/>
</dbReference>
<organism evidence="2 3">
    <name type="scientific">Halostreptopolyspora alba</name>
    <dbReference type="NCBI Taxonomy" id="2487137"/>
    <lineage>
        <taxon>Bacteria</taxon>
        <taxon>Bacillati</taxon>
        <taxon>Actinomycetota</taxon>
        <taxon>Actinomycetes</taxon>
        <taxon>Streptosporangiales</taxon>
        <taxon>Nocardiopsidaceae</taxon>
        <taxon>Halostreptopolyspora</taxon>
    </lineage>
</organism>
<dbReference type="PRINTS" id="PR00379">
    <property type="entry name" value="INTEIN"/>
</dbReference>
<dbReference type="GO" id="GO:0004519">
    <property type="term" value="F:endonuclease activity"/>
    <property type="evidence" value="ECO:0007669"/>
    <property type="project" value="InterPro"/>
</dbReference>
<comment type="caution">
    <text evidence="2">The sequence shown here is derived from an EMBL/GenBank/DDBJ whole genome shotgun (WGS) entry which is preliminary data.</text>
</comment>
<evidence type="ECO:0000313" key="3">
    <source>
        <dbReference type="Proteomes" id="UP000269198"/>
    </source>
</evidence>